<dbReference type="Pfam" id="PF13434">
    <property type="entry name" value="Lys_Orn_oxgnase"/>
    <property type="match status" value="1"/>
</dbReference>
<evidence type="ECO:0000256" key="1">
    <source>
        <dbReference type="ARBA" id="ARBA00001974"/>
    </source>
</evidence>
<comment type="pathway">
    <text evidence="2">Siderophore biosynthesis.</text>
</comment>
<comment type="caution">
    <text evidence="8">The sequence shown here is derived from an EMBL/GenBank/DDBJ whole genome shotgun (WGS) entry which is preliminary data.</text>
</comment>
<keyword evidence="7" id="KW-0560">Oxidoreductase</keyword>
<dbReference type="InterPro" id="IPR025700">
    <property type="entry name" value="Lys/Orn_oxygenase"/>
</dbReference>
<dbReference type="PANTHER" id="PTHR42802:SF1">
    <property type="entry name" value="L-ORNITHINE N(5)-MONOOXYGENASE"/>
    <property type="match status" value="1"/>
</dbReference>
<gene>
    <name evidence="8" type="ORF">EA756_12295</name>
</gene>
<name>A0A3R9SJB4_9GAMM</name>
<sequence length="465" mass="52840">MLDFIGVGLGPFNLSLAALVNQHASLKYCFFEKRENFDWHAGLQLPGAMLQVPFMADLVSLVEPTSPYSFLNYLKAQQRLYKFYFRENLYIPRKEYNHYCQWVVQQLHDLHFGHRVVDVAPISGGFQVIAEQRGRLSIHQTRKLVLGVGTVPRLPKPLQTISEQTVSCLHSSSYLQQCTDNLSGNVVLIGSGQSAAEIFIDLFDQQISSETGKPKFHLYWLTRSAGFSPMENTPLGLESFSPDYMRYFYHLPEALKDTLPTAQAHLYKGISSRTIQEIYERLYHRSIGQADTCVTIAGNYQLENAQLHGPNNIQLEFLQTQQQQVLKLRASTVIAATGYQYPAQTFLNKLNDGIVLDSQQRWKISEHHQLQYQGDGEIYIQNTSLQHHGVGTPDLGLGAFRSARIANQILKENYFDVDGKQGFQDFQLDSQALTTEFKINNSRTNTVMPRPSGKTDDQYLKVMSK</sequence>
<protein>
    <submittedName>
        <fullName evidence="8">Ornithine monooxygenase</fullName>
    </submittedName>
</protein>
<comment type="cofactor">
    <cofactor evidence="1">
        <name>FAD</name>
        <dbReference type="ChEBI" id="CHEBI:57692"/>
    </cofactor>
</comment>
<comment type="similarity">
    <text evidence="3">Belongs to the lysine N(6)-hydroxylase/L-ornithine N(5)-oxygenase family.</text>
</comment>
<evidence type="ECO:0000256" key="6">
    <source>
        <dbReference type="ARBA" id="ARBA00022857"/>
    </source>
</evidence>
<proteinExistence type="inferred from homology"/>
<keyword evidence="8" id="KW-0503">Monooxygenase</keyword>
<evidence type="ECO:0000256" key="4">
    <source>
        <dbReference type="ARBA" id="ARBA00022630"/>
    </source>
</evidence>
<evidence type="ECO:0000256" key="5">
    <source>
        <dbReference type="ARBA" id="ARBA00022827"/>
    </source>
</evidence>
<evidence type="ECO:0000313" key="8">
    <source>
        <dbReference type="EMBL" id="RSO55920.1"/>
    </source>
</evidence>
<reference evidence="8 9" key="1">
    <citation type="submission" date="2018-10" db="EMBL/GenBank/DDBJ databases">
        <title>GWAS and RNA-Seq identify cryptic mechanisms of antimicrobial resistance in Acinetobacter baumannii.</title>
        <authorList>
            <person name="Sahl J.W."/>
        </authorList>
    </citation>
    <scope>NUCLEOTIDE SEQUENCE [LARGE SCALE GENOMIC DNA]</scope>
    <source>
        <strain evidence="8 9">TG41018</strain>
    </source>
</reference>
<dbReference type="AlphaFoldDB" id="A0A3R9SJB4"/>
<keyword evidence="5" id="KW-0274">FAD</keyword>
<dbReference type="GO" id="GO:0004497">
    <property type="term" value="F:monooxygenase activity"/>
    <property type="evidence" value="ECO:0007669"/>
    <property type="project" value="UniProtKB-KW"/>
</dbReference>
<dbReference type="RefSeq" id="WP_125699351.1">
    <property type="nucleotide sequence ID" value="NZ_CP180689.1"/>
</dbReference>
<dbReference type="SUPFAM" id="SSF51905">
    <property type="entry name" value="FAD/NAD(P)-binding domain"/>
    <property type="match status" value="1"/>
</dbReference>
<keyword evidence="4" id="KW-0285">Flavoprotein</keyword>
<dbReference type="EMBL" id="RFES01000008">
    <property type="protein sequence ID" value="RSO55920.1"/>
    <property type="molecule type" value="Genomic_DNA"/>
</dbReference>
<organism evidence="8 9">
    <name type="scientific">Acinetobacter lactucae</name>
    <dbReference type="NCBI Taxonomy" id="1785128"/>
    <lineage>
        <taxon>Bacteria</taxon>
        <taxon>Pseudomonadati</taxon>
        <taxon>Pseudomonadota</taxon>
        <taxon>Gammaproteobacteria</taxon>
        <taxon>Moraxellales</taxon>
        <taxon>Moraxellaceae</taxon>
        <taxon>Acinetobacter</taxon>
        <taxon>Acinetobacter calcoaceticus/baumannii complex</taxon>
    </lineage>
</organism>
<evidence type="ECO:0000256" key="2">
    <source>
        <dbReference type="ARBA" id="ARBA00004924"/>
    </source>
</evidence>
<accession>A0A3R9SJB4</accession>
<dbReference type="PANTHER" id="PTHR42802">
    <property type="entry name" value="MONOOXYGENASE"/>
    <property type="match status" value="1"/>
</dbReference>
<dbReference type="Proteomes" id="UP000276905">
    <property type="component" value="Unassembled WGS sequence"/>
</dbReference>
<dbReference type="Gene3D" id="3.50.50.60">
    <property type="entry name" value="FAD/NAD(P)-binding domain"/>
    <property type="match status" value="1"/>
</dbReference>
<evidence type="ECO:0000256" key="3">
    <source>
        <dbReference type="ARBA" id="ARBA00007588"/>
    </source>
</evidence>
<evidence type="ECO:0000313" key="9">
    <source>
        <dbReference type="Proteomes" id="UP000276905"/>
    </source>
</evidence>
<evidence type="ECO:0000256" key="7">
    <source>
        <dbReference type="ARBA" id="ARBA00023002"/>
    </source>
</evidence>
<keyword evidence="6" id="KW-0521">NADP</keyword>
<dbReference type="InterPro" id="IPR036188">
    <property type="entry name" value="FAD/NAD-bd_sf"/>
</dbReference>